<sequence length="134" mass="15705">MKFTNEEVLELRKNPNVVKCSQKAVTYSKDFKLRAVKQYLEENLSRAEIFRIAGFNLGVLGRNIPKDRISDWKYIYRTYGEIGLSTDRRGSNSPGRPRTKGLMEKERMERLEAEVAYLKAENDFLRQLRAKRAE</sequence>
<organism evidence="1 2">
    <name type="scientific">Candidatus Nomurabacteria bacterium CG2_30_43_9</name>
    <dbReference type="NCBI Taxonomy" id="1805283"/>
    <lineage>
        <taxon>Bacteria</taxon>
        <taxon>Candidatus Nomuraibacteriota</taxon>
    </lineage>
</organism>
<comment type="caution">
    <text evidence="1">The sequence shown here is derived from an EMBL/GenBank/DDBJ whole genome shotgun (WGS) entry which is preliminary data.</text>
</comment>
<protein>
    <recommendedName>
        <fullName evidence="3">Transposase</fullName>
    </recommendedName>
</protein>
<evidence type="ECO:0008006" key="3">
    <source>
        <dbReference type="Google" id="ProtNLM"/>
    </source>
</evidence>
<name>A0A1J5G0D8_9BACT</name>
<reference evidence="1 2" key="1">
    <citation type="journal article" date="2016" name="Environ. Microbiol.">
        <title>Genomic resolution of a cold subsurface aquifer community provides metabolic insights for novel microbes adapted to high CO concentrations.</title>
        <authorList>
            <person name="Probst A.J."/>
            <person name="Castelle C.J."/>
            <person name="Singh A."/>
            <person name="Brown C.T."/>
            <person name="Anantharaman K."/>
            <person name="Sharon I."/>
            <person name="Hug L.A."/>
            <person name="Burstein D."/>
            <person name="Emerson J.B."/>
            <person name="Thomas B.C."/>
            <person name="Banfield J.F."/>
        </authorList>
    </citation>
    <scope>NUCLEOTIDE SEQUENCE [LARGE SCALE GENOMIC DNA]</scope>
    <source>
        <strain evidence="1">CG2_30_43_9</strain>
    </source>
</reference>
<evidence type="ECO:0000313" key="2">
    <source>
        <dbReference type="Proteomes" id="UP000182059"/>
    </source>
</evidence>
<dbReference type="Pfam" id="PF20310">
    <property type="entry name" value="HTH_Tnp_2"/>
    <property type="match status" value="1"/>
</dbReference>
<gene>
    <name evidence="1" type="ORF">AUK15_00970</name>
</gene>
<proteinExistence type="predicted"/>
<evidence type="ECO:0000313" key="1">
    <source>
        <dbReference type="EMBL" id="OIP66029.1"/>
    </source>
</evidence>
<dbReference type="Proteomes" id="UP000182059">
    <property type="component" value="Unassembled WGS sequence"/>
</dbReference>
<dbReference type="EMBL" id="MNYX01000025">
    <property type="protein sequence ID" value="OIP66029.1"/>
    <property type="molecule type" value="Genomic_DNA"/>
</dbReference>
<dbReference type="SUPFAM" id="SSF46689">
    <property type="entry name" value="Homeodomain-like"/>
    <property type="match status" value="1"/>
</dbReference>
<dbReference type="InterPro" id="IPR046929">
    <property type="entry name" value="HTH_Tnp"/>
</dbReference>
<dbReference type="InterPro" id="IPR009057">
    <property type="entry name" value="Homeodomain-like_sf"/>
</dbReference>
<dbReference type="AlphaFoldDB" id="A0A1J5G0D8"/>
<accession>A0A1J5G0D8</accession>